<dbReference type="RefSeq" id="WP_090597818.1">
    <property type="nucleotide sequence ID" value="NZ_CTEE01000001.1"/>
</dbReference>
<dbReference type="GO" id="GO:0046677">
    <property type="term" value="P:response to antibiotic"/>
    <property type="evidence" value="ECO:0007669"/>
    <property type="project" value="UniProtKB-KW"/>
</dbReference>
<keyword evidence="9" id="KW-0460">Magnesium</keyword>
<dbReference type="GO" id="GO:0016301">
    <property type="term" value="F:kinase activity"/>
    <property type="evidence" value="ECO:0007669"/>
    <property type="project" value="UniProtKB-KW"/>
</dbReference>
<name>A0A0E4CKY0_MYCLN</name>
<feature type="domain" description="Aminoglycoside phosphotransferase" evidence="10">
    <location>
        <begin position="35"/>
        <end position="150"/>
    </location>
</feature>
<dbReference type="STRING" id="141349.BN1232_00075"/>
<keyword evidence="2 7" id="KW-0808">Transferase</keyword>
<keyword evidence="3 7" id="KW-0547">Nucleotide-binding</keyword>
<comment type="similarity">
    <text evidence="1 7">Belongs to the aminoglycoside phosphotransferase family.</text>
</comment>
<feature type="domain" description="Aminoglycoside phosphotransferase" evidence="10">
    <location>
        <begin position="158"/>
        <end position="233"/>
    </location>
</feature>
<evidence type="ECO:0000256" key="5">
    <source>
        <dbReference type="ARBA" id="ARBA00022840"/>
    </source>
</evidence>
<keyword evidence="5 7" id="KW-0067">ATP-binding</keyword>
<evidence type="ECO:0000256" key="7">
    <source>
        <dbReference type="PIRNR" id="PIRNR000706"/>
    </source>
</evidence>
<feature type="active site" description="Proton acceptor" evidence="8">
    <location>
        <position position="167"/>
    </location>
</feature>
<dbReference type="OrthoDB" id="3806873at2"/>
<dbReference type="AlphaFoldDB" id="A0A0E4CKY0"/>
<dbReference type="Gene3D" id="3.90.1200.10">
    <property type="match status" value="1"/>
</dbReference>
<dbReference type="PANTHER" id="PTHR21310">
    <property type="entry name" value="AMINOGLYCOSIDE PHOSPHOTRANSFERASE-RELATED-RELATED"/>
    <property type="match status" value="1"/>
</dbReference>
<evidence type="ECO:0000256" key="9">
    <source>
        <dbReference type="PIRSR" id="PIRSR000706-2"/>
    </source>
</evidence>
<dbReference type="EMBL" id="CTEE01000001">
    <property type="protein sequence ID" value="CQD02321.1"/>
    <property type="molecule type" value="Genomic_DNA"/>
</dbReference>
<protein>
    <submittedName>
        <fullName evidence="11">Phosphotransferase</fullName>
    </submittedName>
</protein>
<dbReference type="Gene3D" id="3.30.200.20">
    <property type="entry name" value="Phosphorylase Kinase, domain 1"/>
    <property type="match status" value="1"/>
</dbReference>
<dbReference type="InterPro" id="IPR011009">
    <property type="entry name" value="Kinase-like_dom_sf"/>
</dbReference>
<evidence type="ECO:0000256" key="3">
    <source>
        <dbReference type="ARBA" id="ARBA00022741"/>
    </source>
</evidence>
<accession>A0A0E4CKY0</accession>
<evidence type="ECO:0000256" key="4">
    <source>
        <dbReference type="ARBA" id="ARBA00022777"/>
    </source>
</evidence>
<evidence type="ECO:0000313" key="12">
    <source>
        <dbReference type="Proteomes" id="UP000199251"/>
    </source>
</evidence>
<feature type="binding site" evidence="9">
    <location>
        <position position="186"/>
    </location>
    <ligand>
        <name>Mg(2+)</name>
        <dbReference type="ChEBI" id="CHEBI:18420"/>
    </ligand>
</feature>
<dbReference type="GO" id="GO:0005524">
    <property type="term" value="F:ATP binding"/>
    <property type="evidence" value="ECO:0007669"/>
    <property type="project" value="UniProtKB-KW"/>
</dbReference>
<gene>
    <name evidence="11" type="ORF">BN1232_00075</name>
</gene>
<evidence type="ECO:0000256" key="8">
    <source>
        <dbReference type="PIRSR" id="PIRSR000706-1"/>
    </source>
</evidence>
<dbReference type="Pfam" id="PF01636">
    <property type="entry name" value="APH"/>
    <property type="match status" value="2"/>
</dbReference>
<dbReference type="InterPro" id="IPR002575">
    <property type="entry name" value="Aminoglycoside_PTrfase"/>
</dbReference>
<dbReference type="PIRSF" id="PIRSF000706">
    <property type="entry name" value="Kanamycin_kin"/>
    <property type="match status" value="1"/>
</dbReference>
<proteinExistence type="inferred from homology"/>
<evidence type="ECO:0000256" key="2">
    <source>
        <dbReference type="ARBA" id="ARBA00022679"/>
    </source>
</evidence>
<sequence>MSFPSSPPPVPAIVDRLAAGRPVRAVWVNEENGVTFRLGGGHTGPEFVKTANPRGTDFAAEARRLRWAARYVAVPQVLGFGVDGDRAWLHTRGLAGRSAVHPRWLAAPQVAVRAIGAGLRDLHDGLPTATCPFEWSVAGRLEALPPTTRDRVGDPPPVDRLVVCHGDACAPNTLIDDDGRCCGHVDFGELGVADRWADLAVASLSLGWNYPGRNWESEFFAAYGVQPDPARIEYYRRLWQACDPTSAPTSETTSR</sequence>
<dbReference type="SUPFAM" id="SSF56112">
    <property type="entry name" value="Protein kinase-like (PK-like)"/>
    <property type="match status" value="1"/>
</dbReference>
<dbReference type="Proteomes" id="UP000199251">
    <property type="component" value="Unassembled WGS sequence"/>
</dbReference>
<dbReference type="GO" id="GO:0046872">
    <property type="term" value="F:metal ion binding"/>
    <property type="evidence" value="ECO:0007669"/>
    <property type="project" value="UniProtKB-KW"/>
</dbReference>
<reference evidence="11 12" key="1">
    <citation type="submission" date="2015-03" db="EMBL/GenBank/DDBJ databases">
        <authorList>
            <person name="Urmite Genomes"/>
        </authorList>
    </citation>
    <scope>NUCLEOTIDE SEQUENCE [LARGE SCALE GENOMIC DNA]</scope>
    <source>
        <strain evidence="11 12">CSUR P1491</strain>
    </source>
</reference>
<keyword evidence="6 7" id="KW-0046">Antibiotic resistance</keyword>
<feature type="binding site" evidence="9">
    <location>
        <position position="172"/>
    </location>
    <ligand>
        <name>Mg(2+)</name>
        <dbReference type="ChEBI" id="CHEBI:18420"/>
    </ligand>
</feature>
<dbReference type="PANTHER" id="PTHR21310:SF41">
    <property type="entry name" value="3'-PHOSPHOTRANSFERASE, PUTATIVE-RELATED"/>
    <property type="match status" value="1"/>
</dbReference>
<keyword evidence="4 7" id="KW-0418">Kinase</keyword>
<dbReference type="InterPro" id="IPR024165">
    <property type="entry name" value="Kan/Strep_kinase"/>
</dbReference>
<dbReference type="InterPro" id="IPR051678">
    <property type="entry name" value="AGP_Transferase"/>
</dbReference>
<evidence type="ECO:0000256" key="6">
    <source>
        <dbReference type="ARBA" id="ARBA00023251"/>
    </source>
</evidence>
<dbReference type="CDD" id="cd05150">
    <property type="entry name" value="APH"/>
    <property type="match status" value="1"/>
</dbReference>
<evidence type="ECO:0000313" key="11">
    <source>
        <dbReference type="EMBL" id="CQD02321.1"/>
    </source>
</evidence>
<organism evidence="11 12">
    <name type="scientific">Mycobacterium lentiflavum</name>
    <dbReference type="NCBI Taxonomy" id="141349"/>
    <lineage>
        <taxon>Bacteria</taxon>
        <taxon>Bacillati</taxon>
        <taxon>Actinomycetota</taxon>
        <taxon>Actinomycetes</taxon>
        <taxon>Mycobacteriales</taxon>
        <taxon>Mycobacteriaceae</taxon>
        <taxon>Mycobacterium</taxon>
        <taxon>Mycobacterium simiae complex</taxon>
    </lineage>
</organism>
<dbReference type="GO" id="GO:0016773">
    <property type="term" value="F:phosphotransferase activity, alcohol group as acceptor"/>
    <property type="evidence" value="ECO:0007669"/>
    <property type="project" value="InterPro"/>
</dbReference>
<evidence type="ECO:0000259" key="10">
    <source>
        <dbReference type="Pfam" id="PF01636"/>
    </source>
</evidence>
<evidence type="ECO:0000256" key="1">
    <source>
        <dbReference type="ARBA" id="ARBA00006219"/>
    </source>
</evidence>
<keyword evidence="9" id="KW-0479">Metal-binding</keyword>